<dbReference type="Gene3D" id="3.90.550.10">
    <property type="entry name" value="Spore Coat Polysaccharide Biosynthesis Protein SpsA, Chain A"/>
    <property type="match status" value="1"/>
</dbReference>
<gene>
    <name evidence="7" type="ORF">ACFFGH_18940</name>
</gene>
<evidence type="ECO:0000256" key="2">
    <source>
        <dbReference type="ARBA" id="ARBA00022475"/>
    </source>
</evidence>
<evidence type="ECO:0000256" key="4">
    <source>
        <dbReference type="ARBA" id="ARBA00022679"/>
    </source>
</evidence>
<evidence type="ECO:0000256" key="5">
    <source>
        <dbReference type="ARBA" id="ARBA00023136"/>
    </source>
</evidence>
<organism evidence="7 8">
    <name type="scientific">Lysobacter korlensis</name>
    <dbReference type="NCBI Taxonomy" id="553636"/>
    <lineage>
        <taxon>Bacteria</taxon>
        <taxon>Pseudomonadati</taxon>
        <taxon>Pseudomonadota</taxon>
        <taxon>Gammaproteobacteria</taxon>
        <taxon>Lysobacterales</taxon>
        <taxon>Lysobacteraceae</taxon>
        <taxon>Lysobacter</taxon>
    </lineage>
</organism>
<keyword evidence="2" id="KW-1003">Cell membrane</keyword>
<reference evidence="7 8" key="1">
    <citation type="submission" date="2024-09" db="EMBL/GenBank/DDBJ databases">
        <authorList>
            <person name="Sun Q."/>
            <person name="Mori K."/>
        </authorList>
    </citation>
    <scope>NUCLEOTIDE SEQUENCE [LARGE SCALE GENOMIC DNA]</scope>
    <source>
        <strain evidence="7 8">KCTC 23076</strain>
    </source>
</reference>
<dbReference type="GO" id="GO:0016757">
    <property type="term" value="F:glycosyltransferase activity"/>
    <property type="evidence" value="ECO:0007669"/>
    <property type="project" value="UniProtKB-KW"/>
</dbReference>
<protein>
    <submittedName>
        <fullName evidence="7">Glycosyltransferase</fullName>
        <ecNumber evidence="7">2.4.-.-</ecNumber>
    </submittedName>
</protein>
<keyword evidence="5" id="KW-0472">Membrane</keyword>
<dbReference type="InterPro" id="IPR029044">
    <property type="entry name" value="Nucleotide-diphossugar_trans"/>
</dbReference>
<dbReference type="EC" id="2.4.-.-" evidence="7"/>
<dbReference type="PANTHER" id="PTHR43646:SF2">
    <property type="entry name" value="GLYCOSYLTRANSFERASE 2-LIKE DOMAIN-CONTAINING PROTEIN"/>
    <property type="match status" value="1"/>
</dbReference>
<keyword evidence="3 7" id="KW-0328">Glycosyltransferase</keyword>
<comment type="caution">
    <text evidence="7">The sequence shown here is derived from an EMBL/GenBank/DDBJ whole genome shotgun (WGS) entry which is preliminary data.</text>
</comment>
<name>A0ABV6RSG4_9GAMM</name>
<evidence type="ECO:0000256" key="3">
    <source>
        <dbReference type="ARBA" id="ARBA00022676"/>
    </source>
</evidence>
<proteinExistence type="predicted"/>
<dbReference type="Pfam" id="PF00535">
    <property type="entry name" value="Glycos_transf_2"/>
    <property type="match status" value="1"/>
</dbReference>
<evidence type="ECO:0000259" key="6">
    <source>
        <dbReference type="Pfam" id="PF00535"/>
    </source>
</evidence>
<keyword evidence="4 7" id="KW-0808">Transferase</keyword>
<comment type="subcellular location">
    <subcellularLocation>
        <location evidence="1">Cell membrane</location>
    </subcellularLocation>
</comment>
<evidence type="ECO:0000313" key="8">
    <source>
        <dbReference type="Proteomes" id="UP001589896"/>
    </source>
</evidence>
<keyword evidence="8" id="KW-1185">Reference proteome</keyword>
<dbReference type="RefSeq" id="WP_386671121.1">
    <property type="nucleotide sequence ID" value="NZ_JBHLTG010000004.1"/>
</dbReference>
<dbReference type="EMBL" id="JBHLTG010000004">
    <property type="protein sequence ID" value="MFC0679919.1"/>
    <property type="molecule type" value="Genomic_DNA"/>
</dbReference>
<evidence type="ECO:0000256" key="1">
    <source>
        <dbReference type="ARBA" id="ARBA00004236"/>
    </source>
</evidence>
<sequence>MRAGTGGGGGHTGSGLLLTTMTARLSIVVPAGPGDEAWRPLLPALVRGCIEIGLPAQIVLVLPDAATTPFDLPAGVTLIHAPTGRASQLNAGARATDGEWLWFVHADSVLGRDTLRALQAFVASGRDAIGYFDLRFLDDGPALIALNTAGAWVRSRVLGLPFGDQALVMPRRVFDRLGGFPAVSGEDHALVWAARRARVPVRPVRARVYTSARRYAARGWVATTARHLWLTALQAWRFARMRSAA</sequence>
<dbReference type="InterPro" id="IPR001173">
    <property type="entry name" value="Glyco_trans_2-like"/>
</dbReference>
<accession>A0ABV6RSG4</accession>
<dbReference type="SUPFAM" id="SSF53448">
    <property type="entry name" value="Nucleotide-diphospho-sugar transferases"/>
    <property type="match status" value="1"/>
</dbReference>
<dbReference type="Proteomes" id="UP001589896">
    <property type="component" value="Unassembled WGS sequence"/>
</dbReference>
<dbReference type="PANTHER" id="PTHR43646">
    <property type="entry name" value="GLYCOSYLTRANSFERASE"/>
    <property type="match status" value="1"/>
</dbReference>
<feature type="domain" description="Glycosyltransferase 2-like" evidence="6">
    <location>
        <begin position="74"/>
        <end position="137"/>
    </location>
</feature>
<evidence type="ECO:0000313" key="7">
    <source>
        <dbReference type="EMBL" id="MFC0679919.1"/>
    </source>
</evidence>